<dbReference type="PANTHER" id="PTHR47718">
    <property type="entry name" value="OS01G0519700 PROTEIN"/>
    <property type="match status" value="1"/>
</dbReference>
<evidence type="ECO:0000313" key="3">
    <source>
        <dbReference type="EMBL" id="KAI5429436.1"/>
    </source>
</evidence>
<gene>
    <name evidence="3" type="ORF">KIW84_034151</name>
</gene>
<protein>
    <recommendedName>
        <fullName evidence="5">Protein FAR1-RELATED SEQUENCE</fullName>
    </recommendedName>
</protein>
<sequence>MESVDNNRINLDLSLNIEYSVEEVSSKNGSSEIIVGRNIIDEVEEIGISEKENIVISSQNIEINGFLQESSEGDTSKESNIVPFVGQIFLSEEEAFIFYKRYAYQHRFSVRKGRFIKQNRIVSRRDFFCHREGRTSLKIIERSKEQRNRESTRCECKAHLRISLQKTHDMFPSEWRVTTFIVDNNHTLLTQSEVRFLPVNRIISDDYSERIFLLKEGGLSVRQLMRIIELEKNVEHGYLPFIEKDVRNLFLKAKKKVEITDVVDLLKYCEDVKKSCSKFQYAYTLDEERRLEHIFWSHAYCFDWYQEYGDVVVFNTTYKEVERQHDNVQDGEERYGKVHDGLDTHEGSACVMNEGGMVGFISYNDNEDAIFEYDIALEIAFNDYDDSDDFVDEEMDTLIDYDNAQEGTSNKKKHKWE</sequence>
<dbReference type="Pfam" id="PF03101">
    <property type="entry name" value="FAR1"/>
    <property type="match status" value="1"/>
</dbReference>
<feature type="domain" description="FAR1-related sequence 11-like HTH-like" evidence="2">
    <location>
        <begin position="203"/>
        <end position="255"/>
    </location>
</feature>
<organism evidence="3 4">
    <name type="scientific">Pisum sativum</name>
    <name type="common">Garden pea</name>
    <name type="synonym">Lathyrus oleraceus</name>
    <dbReference type="NCBI Taxonomy" id="3888"/>
    <lineage>
        <taxon>Eukaryota</taxon>
        <taxon>Viridiplantae</taxon>
        <taxon>Streptophyta</taxon>
        <taxon>Embryophyta</taxon>
        <taxon>Tracheophyta</taxon>
        <taxon>Spermatophyta</taxon>
        <taxon>Magnoliopsida</taxon>
        <taxon>eudicotyledons</taxon>
        <taxon>Gunneridae</taxon>
        <taxon>Pentapetalae</taxon>
        <taxon>rosids</taxon>
        <taxon>fabids</taxon>
        <taxon>Fabales</taxon>
        <taxon>Fabaceae</taxon>
        <taxon>Papilionoideae</taxon>
        <taxon>50 kb inversion clade</taxon>
        <taxon>NPAAA clade</taxon>
        <taxon>Hologalegina</taxon>
        <taxon>IRL clade</taxon>
        <taxon>Fabeae</taxon>
        <taxon>Lathyrus</taxon>
    </lineage>
</organism>
<evidence type="ECO:0000259" key="2">
    <source>
        <dbReference type="Pfam" id="PF26175"/>
    </source>
</evidence>
<comment type="caution">
    <text evidence="3">The sequence shown here is derived from an EMBL/GenBank/DDBJ whole genome shotgun (WGS) entry which is preliminary data.</text>
</comment>
<dbReference type="Proteomes" id="UP001058974">
    <property type="component" value="Chromosome 3"/>
</dbReference>
<dbReference type="Gramene" id="Psat03G0415100-T1">
    <property type="protein sequence ID" value="KAI5429436.1"/>
    <property type="gene ID" value="KIW84_034151"/>
</dbReference>
<evidence type="ECO:0008006" key="5">
    <source>
        <dbReference type="Google" id="ProtNLM"/>
    </source>
</evidence>
<accession>A0A9D4Y388</accession>
<dbReference type="InterPro" id="IPR004330">
    <property type="entry name" value="FAR1_DNA_bnd_dom"/>
</dbReference>
<evidence type="ECO:0000259" key="1">
    <source>
        <dbReference type="Pfam" id="PF03101"/>
    </source>
</evidence>
<dbReference type="EMBL" id="JAMSHJ010000003">
    <property type="protein sequence ID" value="KAI5429436.1"/>
    <property type="molecule type" value="Genomic_DNA"/>
</dbReference>
<dbReference type="Pfam" id="PF26175">
    <property type="entry name" value="HTH_FAR1"/>
    <property type="match status" value="1"/>
</dbReference>
<dbReference type="AlphaFoldDB" id="A0A9D4Y388"/>
<dbReference type="PANTHER" id="PTHR47718:SF9">
    <property type="entry name" value="PROTEIN FAR1-RELATED SEQUENCE"/>
    <property type="match status" value="1"/>
</dbReference>
<evidence type="ECO:0000313" key="4">
    <source>
        <dbReference type="Proteomes" id="UP001058974"/>
    </source>
</evidence>
<reference evidence="3 4" key="1">
    <citation type="journal article" date="2022" name="Nat. Genet.">
        <title>Improved pea reference genome and pan-genome highlight genomic features and evolutionary characteristics.</title>
        <authorList>
            <person name="Yang T."/>
            <person name="Liu R."/>
            <person name="Luo Y."/>
            <person name="Hu S."/>
            <person name="Wang D."/>
            <person name="Wang C."/>
            <person name="Pandey M.K."/>
            <person name="Ge S."/>
            <person name="Xu Q."/>
            <person name="Li N."/>
            <person name="Li G."/>
            <person name="Huang Y."/>
            <person name="Saxena R.K."/>
            <person name="Ji Y."/>
            <person name="Li M."/>
            <person name="Yan X."/>
            <person name="He Y."/>
            <person name="Liu Y."/>
            <person name="Wang X."/>
            <person name="Xiang C."/>
            <person name="Varshney R.K."/>
            <person name="Ding H."/>
            <person name="Gao S."/>
            <person name="Zong X."/>
        </authorList>
    </citation>
    <scope>NUCLEOTIDE SEQUENCE [LARGE SCALE GENOMIC DNA]</scope>
    <source>
        <strain evidence="3 4">cv. Zhongwan 6</strain>
    </source>
</reference>
<keyword evidence="4" id="KW-1185">Reference proteome</keyword>
<proteinExistence type="predicted"/>
<name>A0A9D4Y388_PEA</name>
<dbReference type="InterPro" id="IPR058778">
    <property type="entry name" value="HTH_FAR1-11-like"/>
</dbReference>
<feature type="domain" description="FAR1" evidence="1">
    <location>
        <begin position="98"/>
        <end position="189"/>
    </location>
</feature>